<dbReference type="RefSeq" id="WP_377068140.1">
    <property type="nucleotide sequence ID" value="NZ_JBHSJJ010000017.1"/>
</dbReference>
<dbReference type="Pfam" id="PF07432">
    <property type="entry name" value="Hc1"/>
    <property type="match status" value="1"/>
</dbReference>
<evidence type="ECO:0000256" key="2">
    <source>
        <dbReference type="ARBA" id="ARBA00008424"/>
    </source>
</evidence>
<accession>A0ABV9T6L3</accession>
<gene>
    <name evidence="3" type="ORF">ACFPFU_21860</name>
</gene>
<evidence type="ECO:0000313" key="3">
    <source>
        <dbReference type="EMBL" id="MFC4874365.1"/>
    </source>
</evidence>
<evidence type="ECO:0000256" key="1">
    <source>
        <dbReference type="ARBA" id="ARBA00002333"/>
    </source>
</evidence>
<organism evidence="3 4">
    <name type="scientific">Negadavirga shengliensis</name>
    <dbReference type="NCBI Taxonomy" id="1389218"/>
    <lineage>
        <taxon>Bacteria</taxon>
        <taxon>Pseudomonadati</taxon>
        <taxon>Bacteroidota</taxon>
        <taxon>Cytophagia</taxon>
        <taxon>Cytophagales</taxon>
        <taxon>Cyclobacteriaceae</taxon>
        <taxon>Negadavirga</taxon>
    </lineage>
</organism>
<dbReference type="Proteomes" id="UP001595818">
    <property type="component" value="Unassembled WGS sequence"/>
</dbReference>
<comment type="similarity">
    <text evidence="2">Belongs to the histone H1/H5 family. HCT subfamily.</text>
</comment>
<reference evidence="4" key="1">
    <citation type="journal article" date="2019" name="Int. J. Syst. Evol. Microbiol.">
        <title>The Global Catalogue of Microorganisms (GCM) 10K type strain sequencing project: providing services to taxonomists for standard genome sequencing and annotation.</title>
        <authorList>
            <consortium name="The Broad Institute Genomics Platform"/>
            <consortium name="The Broad Institute Genome Sequencing Center for Infectious Disease"/>
            <person name="Wu L."/>
            <person name="Ma J."/>
        </authorList>
    </citation>
    <scope>NUCLEOTIDE SEQUENCE [LARGE SCALE GENOMIC DNA]</scope>
    <source>
        <strain evidence="4">CGMCC 4.7466</strain>
    </source>
</reference>
<dbReference type="InterPro" id="IPR010886">
    <property type="entry name" value="Hc1"/>
</dbReference>
<dbReference type="EMBL" id="JBHSJJ010000017">
    <property type="protein sequence ID" value="MFC4874365.1"/>
    <property type="molecule type" value="Genomic_DNA"/>
</dbReference>
<protein>
    <submittedName>
        <fullName evidence="3">Histone H1</fullName>
    </submittedName>
</protein>
<sequence length="59" mass="6781">MSRFNEVKDLISGLEGDFEKFYDKGNKAAGTRVRNGMNEIKKLAQDIRKEVTDMKNSKK</sequence>
<keyword evidence="4" id="KW-1185">Reference proteome</keyword>
<comment type="caution">
    <text evidence="3">The sequence shown here is derived from an EMBL/GenBank/DDBJ whole genome shotgun (WGS) entry which is preliminary data.</text>
</comment>
<proteinExistence type="inferred from homology"/>
<evidence type="ECO:0000313" key="4">
    <source>
        <dbReference type="Proteomes" id="UP001595818"/>
    </source>
</evidence>
<comment type="function">
    <text evidence="1">Might have a role analogous to that of eukaryotic histone proteins.</text>
</comment>
<name>A0ABV9T6L3_9BACT</name>